<gene>
    <name evidence="1" type="ORF">CLMAG_58450</name>
</gene>
<dbReference type="EMBL" id="LWAE01000013">
    <property type="protein sequence ID" value="KZL88941.1"/>
    <property type="molecule type" value="Genomic_DNA"/>
</dbReference>
<comment type="caution">
    <text evidence="1">The sequence shown here is derived from an EMBL/GenBank/DDBJ whole genome shotgun (WGS) entry which is preliminary data.</text>
</comment>
<proteinExistence type="predicted"/>
<dbReference type="PATRIC" id="fig|1121326.3.peg.5908"/>
<evidence type="ECO:0000313" key="2">
    <source>
        <dbReference type="Proteomes" id="UP000076603"/>
    </source>
</evidence>
<organism evidence="1 2">
    <name type="scientific">Clostridium magnum DSM 2767</name>
    <dbReference type="NCBI Taxonomy" id="1121326"/>
    <lineage>
        <taxon>Bacteria</taxon>
        <taxon>Bacillati</taxon>
        <taxon>Bacillota</taxon>
        <taxon>Clostridia</taxon>
        <taxon>Eubacteriales</taxon>
        <taxon>Clostridiaceae</taxon>
        <taxon>Clostridium</taxon>
    </lineage>
</organism>
<reference evidence="1 2" key="1">
    <citation type="submission" date="2016-04" db="EMBL/GenBank/DDBJ databases">
        <title>Genome sequence of Clostridium magnum DSM 2767.</title>
        <authorList>
            <person name="Poehlein A."/>
            <person name="Uhlig R."/>
            <person name="Fischer R."/>
            <person name="Bahl H."/>
            <person name="Daniel R."/>
        </authorList>
    </citation>
    <scope>NUCLEOTIDE SEQUENCE [LARGE SCALE GENOMIC DNA]</scope>
    <source>
        <strain evidence="1 2">DSM 2767</strain>
    </source>
</reference>
<dbReference type="AlphaFoldDB" id="A0A162QTF7"/>
<sequence length="90" mass="10522">MVGRIVESICTLLSRNKKVQLKIKYDSRETLKITDSIIMKFLSRGLVNIGDFKEVQHEEYHIHGYILNVNKANLEECLKLCRKFNLQIEA</sequence>
<evidence type="ECO:0000313" key="1">
    <source>
        <dbReference type="EMBL" id="KZL88941.1"/>
    </source>
</evidence>
<dbReference type="RefSeq" id="WP_066630492.1">
    <property type="nucleotide sequence ID" value="NZ_FQXL01000030.1"/>
</dbReference>
<keyword evidence="2" id="KW-1185">Reference proteome</keyword>
<protein>
    <submittedName>
        <fullName evidence="1">Uncharacterized protein</fullName>
    </submittedName>
</protein>
<accession>A0A162QTF7</accession>
<name>A0A162QTF7_9CLOT</name>
<dbReference type="Proteomes" id="UP000076603">
    <property type="component" value="Unassembled WGS sequence"/>
</dbReference>